<evidence type="ECO:0000259" key="2">
    <source>
        <dbReference type="Pfam" id="PF00535"/>
    </source>
</evidence>
<dbReference type="EMBL" id="MEZK01000010">
    <property type="protein sequence ID" value="OGD63308.1"/>
    <property type="molecule type" value="Genomic_DNA"/>
</dbReference>
<proteinExistence type="predicted"/>
<dbReference type="PANTHER" id="PTHR43179:SF7">
    <property type="entry name" value="RHAMNOSYLTRANSFERASE WBBL"/>
    <property type="match status" value="1"/>
</dbReference>
<evidence type="ECO:0000256" key="1">
    <source>
        <dbReference type="SAM" id="Phobius"/>
    </source>
</evidence>
<dbReference type="SUPFAM" id="SSF53448">
    <property type="entry name" value="Nucleotide-diphospho-sugar transferases"/>
    <property type="match status" value="1"/>
</dbReference>
<accession>A0A1F5E7G2</accession>
<feature type="domain" description="Glycosyltransferase 2-like" evidence="2">
    <location>
        <begin position="4"/>
        <end position="106"/>
    </location>
</feature>
<sequence length="310" mass="35451">MQLSIIIPSFNTKELLKRCLNSIFKETFKVSFEVIVVDNNSKDGSIEMVKKDFPQVRFIQLKENIGYGKANNMGARKSQGKWLLFLNSDTQILDRAIDKIFKQVSSDKFHQPKADQPMAEATSLAVGCQLLNVDGSIQPSAGYFPTLCRVWQTMIFIDDLPFIRDLLRPYQQTRKSFYIKKHEVDWVTGAFLIVKKDDFETVGGFDESYFMYAEEVDFCFRLKQNGVKVLYLPIGKVVHKKGGSSINGFEAAIIGEYKGLISFFKKYKPKWQLTVLKIGMVFGALLRIVLFGIIDWRKGVAYEKALKSID</sequence>
<organism evidence="3 4">
    <name type="scientific">Candidatus Beckwithbacteria bacterium RBG_13_42_9</name>
    <dbReference type="NCBI Taxonomy" id="1797457"/>
    <lineage>
        <taxon>Bacteria</taxon>
        <taxon>Candidatus Beckwithiibacteriota</taxon>
    </lineage>
</organism>
<keyword evidence="1" id="KW-0472">Membrane</keyword>
<dbReference type="STRING" id="1797457.A2160_02335"/>
<reference evidence="3 4" key="1">
    <citation type="journal article" date="2016" name="Nat. Commun.">
        <title>Thousands of microbial genomes shed light on interconnected biogeochemical processes in an aquifer system.</title>
        <authorList>
            <person name="Anantharaman K."/>
            <person name="Brown C.T."/>
            <person name="Hug L.A."/>
            <person name="Sharon I."/>
            <person name="Castelle C.J."/>
            <person name="Probst A.J."/>
            <person name="Thomas B.C."/>
            <person name="Singh A."/>
            <person name="Wilkins M.J."/>
            <person name="Karaoz U."/>
            <person name="Brodie E.L."/>
            <person name="Williams K.H."/>
            <person name="Hubbard S.S."/>
            <person name="Banfield J.F."/>
        </authorList>
    </citation>
    <scope>NUCLEOTIDE SEQUENCE [LARGE SCALE GENOMIC DNA]</scope>
</reference>
<dbReference type="AlphaFoldDB" id="A0A1F5E7G2"/>
<keyword evidence="1" id="KW-1133">Transmembrane helix</keyword>
<dbReference type="InterPro" id="IPR001173">
    <property type="entry name" value="Glyco_trans_2-like"/>
</dbReference>
<name>A0A1F5E7G2_9BACT</name>
<gene>
    <name evidence="3" type="ORF">A2160_02335</name>
</gene>
<dbReference type="Pfam" id="PF00535">
    <property type="entry name" value="Glycos_transf_2"/>
    <property type="match status" value="1"/>
</dbReference>
<dbReference type="Gene3D" id="3.90.550.10">
    <property type="entry name" value="Spore Coat Polysaccharide Biosynthesis Protein SpsA, Chain A"/>
    <property type="match status" value="1"/>
</dbReference>
<dbReference type="CDD" id="cd04186">
    <property type="entry name" value="GT_2_like_c"/>
    <property type="match status" value="1"/>
</dbReference>
<feature type="transmembrane region" description="Helical" evidence="1">
    <location>
        <begin position="275"/>
        <end position="294"/>
    </location>
</feature>
<evidence type="ECO:0000313" key="3">
    <source>
        <dbReference type="EMBL" id="OGD63308.1"/>
    </source>
</evidence>
<dbReference type="InterPro" id="IPR029044">
    <property type="entry name" value="Nucleotide-diphossugar_trans"/>
</dbReference>
<dbReference type="Proteomes" id="UP000177006">
    <property type="component" value="Unassembled WGS sequence"/>
</dbReference>
<comment type="caution">
    <text evidence="3">The sequence shown here is derived from an EMBL/GenBank/DDBJ whole genome shotgun (WGS) entry which is preliminary data.</text>
</comment>
<keyword evidence="1" id="KW-0812">Transmembrane</keyword>
<protein>
    <recommendedName>
        <fullName evidence="2">Glycosyltransferase 2-like domain-containing protein</fullName>
    </recommendedName>
</protein>
<evidence type="ECO:0000313" key="4">
    <source>
        <dbReference type="Proteomes" id="UP000177006"/>
    </source>
</evidence>
<dbReference type="PANTHER" id="PTHR43179">
    <property type="entry name" value="RHAMNOSYLTRANSFERASE WBBL"/>
    <property type="match status" value="1"/>
</dbReference>